<gene>
    <name evidence="2" type="ORF">GCM10010361_26670</name>
</gene>
<feature type="transmembrane region" description="Helical" evidence="1">
    <location>
        <begin position="74"/>
        <end position="92"/>
    </location>
</feature>
<comment type="caution">
    <text evidence="2">The sequence shown here is derived from an EMBL/GenBank/DDBJ whole genome shotgun (WGS) entry which is preliminary data.</text>
</comment>
<evidence type="ECO:0000313" key="3">
    <source>
        <dbReference type="Proteomes" id="UP001500909"/>
    </source>
</evidence>
<proteinExistence type="predicted"/>
<dbReference type="Proteomes" id="UP001500909">
    <property type="component" value="Unassembled WGS sequence"/>
</dbReference>
<sequence length="97" mass="9526">MSGSRLIVSLIGAVLALWGLVIYGQHPSAAGPAAQPATSAGADRYGIFAAVGTDGGDPAAADADAELVQQGRTLGIGMAGGGVLIAAVPWLTRRRAG</sequence>
<dbReference type="RefSeq" id="WP_346095167.1">
    <property type="nucleotide sequence ID" value="NZ_BAAABY010000023.1"/>
</dbReference>
<keyword evidence="1" id="KW-0812">Transmembrane</keyword>
<organism evidence="2 3">
    <name type="scientific">Streptomyces olivaceiscleroticus</name>
    <dbReference type="NCBI Taxonomy" id="68245"/>
    <lineage>
        <taxon>Bacteria</taxon>
        <taxon>Bacillati</taxon>
        <taxon>Actinomycetota</taxon>
        <taxon>Actinomycetes</taxon>
        <taxon>Kitasatosporales</taxon>
        <taxon>Streptomycetaceae</taxon>
        <taxon>Streptomyces</taxon>
    </lineage>
</organism>
<keyword evidence="1" id="KW-0472">Membrane</keyword>
<accession>A0ABN0ZWP2</accession>
<dbReference type="EMBL" id="BAAABY010000023">
    <property type="protein sequence ID" value="GAA0461502.1"/>
    <property type="molecule type" value="Genomic_DNA"/>
</dbReference>
<keyword evidence="3" id="KW-1185">Reference proteome</keyword>
<reference evidence="2 3" key="1">
    <citation type="journal article" date="2019" name="Int. J. Syst. Evol. Microbiol.">
        <title>The Global Catalogue of Microorganisms (GCM) 10K type strain sequencing project: providing services to taxonomists for standard genome sequencing and annotation.</title>
        <authorList>
            <consortium name="The Broad Institute Genomics Platform"/>
            <consortium name="The Broad Institute Genome Sequencing Center for Infectious Disease"/>
            <person name="Wu L."/>
            <person name="Ma J."/>
        </authorList>
    </citation>
    <scope>NUCLEOTIDE SEQUENCE [LARGE SCALE GENOMIC DNA]</scope>
    <source>
        <strain evidence="2 3">JCM 4805</strain>
    </source>
</reference>
<protein>
    <submittedName>
        <fullName evidence="2">Uncharacterized protein</fullName>
    </submittedName>
</protein>
<keyword evidence="1" id="KW-1133">Transmembrane helix</keyword>
<name>A0ABN0ZWP2_9ACTN</name>
<evidence type="ECO:0000313" key="2">
    <source>
        <dbReference type="EMBL" id="GAA0461502.1"/>
    </source>
</evidence>
<evidence type="ECO:0000256" key="1">
    <source>
        <dbReference type="SAM" id="Phobius"/>
    </source>
</evidence>